<keyword evidence="2" id="KW-1185">Reference proteome</keyword>
<evidence type="ECO:0000313" key="1">
    <source>
        <dbReference type="EMBL" id="MFH8550535.1"/>
    </source>
</evidence>
<name>A0ABW7R1R9_9ACTN</name>
<dbReference type="Gene3D" id="1.20.1260.10">
    <property type="match status" value="1"/>
</dbReference>
<dbReference type="RefSeq" id="WP_397717048.1">
    <property type="nucleotide sequence ID" value="NZ_JBIRGN010000008.1"/>
</dbReference>
<proteinExistence type="predicted"/>
<protein>
    <submittedName>
        <fullName evidence="1">Uncharacterized protein</fullName>
    </submittedName>
</protein>
<dbReference type="InterPro" id="IPR012347">
    <property type="entry name" value="Ferritin-like"/>
</dbReference>
<gene>
    <name evidence="1" type="ORF">ACH4F9_36640</name>
</gene>
<reference evidence="1 2" key="1">
    <citation type="submission" date="2024-10" db="EMBL/GenBank/DDBJ databases">
        <title>The Natural Products Discovery Center: Release of the First 8490 Sequenced Strains for Exploring Actinobacteria Biosynthetic Diversity.</title>
        <authorList>
            <person name="Kalkreuter E."/>
            <person name="Kautsar S.A."/>
            <person name="Yang D."/>
            <person name="Bader C.D."/>
            <person name="Teijaro C.N."/>
            <person name="Fluegel L."/>
            <person name="Davis C.M."/>
            <person name="Simpson J.R."/>
            <person name="Lauterbach L."/>
            <person name="Steele A.D."/>
            <person name="Gui C."/>
            <person name="Meng S."/>
            <person name="Li G."/>
            <person name="Viehrig K."/>
            <person name="Ye F."/>
            <person name="Su P."/>
            <person name="Kiefer A.F."/>
            <person name="Nichols A."/>
            <person name="Cepeda A.J."/>
            <person name="Yan W."/>
            <person name="Fan B."/>
            <person name="Jiang Y."/>
            <person name="Adhikari A."/>
            <person name="Zheng C.-J."/>
            <person name="Schuster L."/>
            <person name="Cowan T.M."/>
            <person name="Smanski M.J."/>
            <person name="Chevrette M.G."/>
            <person name="De Carvalho L.P.S."/>
            <person name="Shen B."/>
        </authorList>
    </citation>
    <scope>NUCLEOTIDE SEQUENCE [LARGE SCALE GENOMIC DNA]</scope>
    <source>
        <strain evidence="1 2">NPDC017990</strain>
    </source>
</reference>
<sequence>MVFQGDFDHEPGSAVYNALTGLVRVRDSFGFRPLDKAHVSSKDVRDLARNIEKAQASEIATMTTGLKSWVEKIPREMNKMLEGS</sequence>
<dbReference type="Proteomes" id="UP001610818">
    <property type="component" value="Unassembled WGS sequence"/>
</dbReference>
<comment type="caution">
    <text evidence="1">The sequence shown here is derived from an EMBL/GenBank/DDBJ whole genome shotgun (WGS) entry which is preliminary data.</text>
</comment>
<accession>A0ABW7R1R9</accession>
<evidence type="ECO:0000313" key="2">
    <source>
        <dbReference type="Proteomes" id="UP001610818"/>
    </source>
</evidence>
<organism evidence="1 2">
    <name type="scientific">Streptomyces longisporoflavus</name>
    <dbReference type="NCBI Taxonomy" id="28044"/>
    <lineage>
        <taxon>Bacteria</taxon>
        <taxon>Bacillati</taxon>
        <taxon>Actinomycetota</taxon>
        <taxon>Actinomycetes</taxon>
        <taxon>Kitasatosporales</taxon>
        <taxon>Streptomycetaceae</taxon>
        <taxon>Streptomyces</taxon>
    </lineage>
</organism>
<dbReference type="EMBL" id="JBIRGQ010000008">
    <property type="protein sequence ID" value="MFH8550535.1"/>
    <property type="molecule type" value="Genomic_DNA"/>
</dbReference>